<keyword evidence="2" id="KW-1185">Reference proteome</keyword>
<sequence>MSATLTYEPAIRTQWTADSSIDTTQFVGLRQTGGWWASGGNQAISQPARWQEKALSRLSTSRGEPISLNRLKDLDACASSRYKLPTEYEGYTIASPVRLQPRCGPLFVWCDVLDSLKYNEIHRRSAISRRVRSPCRRRTPPATITRMISNRFPLYEDNCATNLLLDLLLLLLLGSSSRCASSSGGGGGSTSSSAGRDRGELCRSLGDQLFSWDQHCI</sequence>
<dbReference type="Proteomes" id="UP000076532">
    <property type="component" value="Unassembled WGS sequence"/>
</dbReference>
<proteinExistence type="predicted"/>
<accession>A0A166ACU8</accession>
<protein>
    <submittedName>
        <fullName evidence="1">Uncharacterized protein</fullName>
    </submittedName>
</protein>
<evidence type="ECO:0000313" key="2">
    <source>
        <dbReference type="Proteomes" id="UP000076532"/>
    </source>
</evidence>
<reference evidence="1 2" key="1">
    <citation type="journal article" date="2016" name="Mol. Biol. Evol.">
        <title>Comparative Genomics of Early-Diverging Mushroom-Forming Fungi Provides Insights into the Origins of Lignocellulose Decay Capabilities.</title>
        <authorList>
            <person name="Nagy L.G."/>
            <person name="Riley R."/>
            <person name="Tritt A."/>
            <person name="Adam C."/>
            <person name="Daum C."/>
            <person name="Floudas D."/>
            <person name="Sun H."/>
            <person name="Yadav J.S."/>
            <person name="Pangilinan J."/>
            <person name="Larsson K.H."/>
            <person name="Matsuura K."/>
            <person name="Barry K."/>
            <person name="Labutti K."/>
            <person name="Kuo R."/>
            <person name="Ohm R.A."/>
            <person name="Bhattacharya S.S."/>
            <person name="Shirouzu T."/>
            <person name="Yoshinaga Y."/>
            <person name="Martin F.M."/>
            <person name="Grigoriev I.V."/>
            <person name="Hibbett D.S."/>
        </authorList>
    </citation>
    <scope>NUCLEOTIDE SEQUENCE [LARGE SCALE GENOMIC DNA]</scope>
    <source>
        <strain evidence="1 2">CBS 109695</strain>
    </source>
</reference>
<organism evidence="1 2">
    <name type="scientific">Athelia psychrophila</name>
    <dbReference type="NCBI Taxonomy" id="1759441"/>
    <lineage>
        <taxon>Eukaryota</taxon>
        <taxon>Fungi</taxon>
        <taxon>Dikarya</taxon>
        <taxon>Basidiomycota</taxon>
        <taxon>Agaricomycotina</taxon>
        <taxon>Agaricomycetes</taxon>
        <taxon>Agaricomycetidae</taxon>
        <taxon>Atheliales</taxon>
        <taxon>Atheliaceae</taxon>
        <taxon>Athelia</taxon>
    </lineage>
</organism>
<evidence type="ECO:0000313" key="1">
    <source>
        <dbReference type="EMBL" id="KZP11479.1"/>
    </source>
</evidence>
<name>A0A166ACU8_9AGAM</name>
<gene>
    <name evidence="1" type="ORF">FIBSPDRAFT_184699</name>
</gene>
<dbReference type="AlphaFoldDB" id="A0A166ACU8"/>
<dbReference type="EMBL" id="KV417662">
    <property type="protein sequence ID" value="KZP11479.1"/>
    <property type="molecule type" value="Genomic_DNA"/>
</dbReference>